<dbReference type="PANTHER" id="PTHR10039:SF17">
    <property type="entry name" value="FUNGAL STAND N-TERMINAL GOODBYE DOMAIN-CONTAINING PROTEIN-RELATED"/>
    <property type="match status" value="1"/>
</dbReference>
<feature type="region of interest" description="Disordered" evidence="3">
    <location>
        <begin position="971"/>
        <end position="997"/>
    </location>
</feature>
<feature type="compositionally biased region" description="Acidic residues" evidence="3">
    <location>
        <begin position="1771"/>
        <end position="1811"/>
    </location>
</feature>
<reference evidence="5 6" key="1">
    <citation type="journal article" date="2013" name="PLoS Genet.">
        <title>Genomic mechanisms accounting for the adaptation to parasitism in nematode-trapping fungi.</title>
        <authorList>
            <person name="Meerupati T."/>
            <person name="Andersson K.M."/>
            <person name="Friman E."/>
            <person name="Kumar D."/>
            <person name="Tunlid A."/>
            <person name="Ahren D."/>
        </authorList>
    </citation>
    <scope>NUCLEOTIDE SEQUENCE [LARGE SCALE GENOMIC DNA]</scope>
    <source>
        <strain evidence="5 6">CBS 200.50</strain>
    </source>
</reference>
<dbReference type="PROSITE" id="PS50088">
    <property type="entry name" value="ANK_REPEAT"/>
    <property type="match status" value="2"/>
</dbReference>
<dbReference type="Proteomes" id="UP000015100">
    <property type="component" value="Unassembled WGS sequence"/>
</dbReference>
<dbReference type="OrthoDB" id="1585644at2759"/>
<dbReference type="OMA" id="EIANTHF"/>
<organism evidence="5 6">
    <name type="scientific">Dactylellina haptotyla (strain CBS 200.50)</name>
    <name type="common">Nematode-trapping fungus</name>
    <name type="synonym">Monacrosporium haptotylum</name>
    <dbReference type="NCBI Taxonomy" id="1284197"/>
    <lineage>
        <taxon>Eukaryota</taxon>
        <taxon>Fungi</taxon>
        <taxon>Dikarya</taxon>
        <taxon>Ascomycota</taxon>
        <taxon>Pezizomycotina</taxon>
        <taxon>Orbiliomycetes</taxon>
        <taxon>Orbiliales</taxon>
        <taxon>Orbiliaceae</taxon>
        <taxon>Dactylellina</taxon>
    </lineage>
</organism>
<feature type="domain" description="Nephrocystin 3-like N-terminal" evidence="4">
    <location>
        <begin position="306"/>
        <end position="481"/>
    </location>
</feature>
<evidence type="ECO:0000256" key="3">
    <source>
        <dbReference type="SAM" id="MobiDB-lite"/>
    </source>
</evidence>
<name>S8C4H4_DACHA</name>
<dbReference type="InterPro" id="IPR043136">
    <property type="entry name" value="B30.2/SPRY_sf"/>
</dbReference>
<dbReference type="InterPro" id="IPR002110">
    <property type="entry name" value="Ankyrin_rpt"/>
</dbReference>
<feature type="repeat" description="ANK" evidence="2">
    <location>
        <begin position="1379"/>
        <end position="1411"/>
    </location>
</feature>
<feature type="compositionally biased region" description="Polar residues" evidence="3">
    <location>
        <begin position="1614"/>
        <end position="1623"/>
    </location>
</feature>
<proteinExistence type="predicted"/>
<feature type="region of interest" description="Disordered" evidence="3">
    <location>
        <begin position="1063"/>
        <end position="1093"/>
    </location>
</feature>
<dbReference type="PROSITE" id="PS50297">
    <property type="entry name" value="ANK_REP_REGION"/>
    <property type="match status" value="1"/>
</dbReference>
<dbReference type="InterPro" id="IPR027417">
    <property type="entry name" value="P-loop_NTPase"/>
</dbReference>
<dbReference type="InterPro" id="IPR056884">
    <property type="entry name" value="NPHP3-like_N"/>
</dbReference>
<dbReference type="Gene3D" id="2.60.120.920">
    <property type="match status" value="1"/>
</dbReference>
<dbReference type="PANTHER" id="PTHR10039">
    <property type="entry name" value="AMELOGENIN"/>
    <property type="match status" value="1"/>
</dbReference>
<feature type="compositionally biased region" description="Acidic residues" evidence="3">
    <location>
        <begin position="975"/>
        <end position="991"/>
    </location>
</feature>
<dbReference type="EMBL" id="AQGS01000107">
    <property type="protein sequence ID" value="EPS42592.1"/>
    <property type="molecule type" value="Genomic_DNA"/>
</dbReference>
<feature type="repeat" description="ANK" evidence="2">
    <location>
        <begin position="1307"/>
        <end position="1339"/>
    </location>
</feature>
<evidence type="ECO:0000256" key="2">
    <source>
        <dbReference type="PROSITE-ProRule" id="PRU00023"/>
    </source>
</evidence>
<keyword evidence="6" id="KW-1185">Reference proteome</keyword>
<evidence type="ECO:0000256" key="1">
    <source>
        <dbReference type="ARBA" id="ARBA00022737"/>
    </source>
</evidence>
<dbReference type="eggNOG" id="KOG4177">
    <property type="taxonomic scope" value="Eukaryota"/>
</dbReference>
<evidence type="ECO:0000313" key="6">
    <source>
        <dbReference type="Proteomes" id="UP000015100"/>
    </source>
</evidence>
<dbReference type="Pfam" id="PF24883">
    <property type="entry name" value="NPHP3_N"/>
    <property type="match status" value="1"/>
</dbReference>
<accession>S8C4H4</accession>
<reference evidence="6" key="2">
    <citation type="submission" date="2013-04" db="EMBL/GenBank/DDBJ databases">
        <title>Genomic mechanisms accounting for the adaptation to parasitism in nematode-trapping fungi.</title>
        <authorList>
            <person name="Ahren D.G."/>
        </authorList>
    </citation>
    <scope>NUCLEOTIDE SEQUENCE [LARGE SCALE GENOMIC DNA]</scope>
    <source>
        <strain evidence="6">CBS 200.50</strain>
    </source>
</reference>
<keyword evidence="2" id="KW-0040">ANK repeat</keyword>
<dbReference type="Gene3D" id="1.25.40.20">
    <property type="entry name" value="Ankyrin repeat-containing domain"/>
    <property type="match status" value="1"/>
</dbReference>
<gene>
    <name evidence="5" type="ORF">H072_3386</name>
</gene>
<dbReference type="SUPFAM" id="SSF48403">
    <property type="entry name" value="Ankyrin repeat"/>
    <property type="match status" value="1"/>
</dbReference>
<dbReference type="SMART" id="SM00248">
    <property type="entry name" value="ANK"/>
    <property type="match status" value="8"/>
</dbReference>
<dbReference type="Gene3D" id="3.40.50.300">
    <property type="entry name" value="P-loop containing nucleotide triphosphate hydrolases"/>
    <property type="match status" value="1"/>
</dbReference>
<feature type="region of interest" description="Disordered" evidence="3">
    <location>
        <begin position="1614"/>
        <end position="1633"/>
    </location>
</feature>
<protein>
    <recommendedName>
        <fullName evidence="4">Nephrocystin 3-like N-terminal domain-containing protein</fullName>
    </recommendedName>
</protein>
<feature type="region of interest" description="Disordered" evidence="3">
    <location>
        <begin position="1764"/>
        <end position="1811"/>
    </location>
</feature>
<dbReference type="InterPro" id="IPR036770">
    <property type="entry name" value="Ankyrin_rpt-contain_sf"/>
</dbReference>
<evidence type="ECO:0000313" key="5">
    <source>
        <dbReference type="EMBL" id="EPS42592.1"/>
    </source>
</evidence>
<evidence type="ECO:0000259" key="4">
    <source>
        <dbReference type="Pfam" id="PF24883"/>
    </source>
</evidence>
<comment type="caution">
    <text evidence="5">The sequence shown here is derived from an EMBL/GenBank/DDBJ whole genome shotgun (WGS) entry which is preliminary data.</text>
</comment>
<keyword evidence="1" id="KW-0677">Repeat</keyword>
<dbReference type="HOGENOM" id="CLU_002709_0_0_1"/>
<dbReference type="STRING" id="1284197.S8C4H4"/>
<sequence length="1811" mass="205634">MTAEMGKPVGRKTLTDCFNEACDRFQEEIADPILTGKSDPKKAENIKQFLNGTRMDSLMEVCRELSEKVGEENKAARLLTTLEQLKTAGDAFMGFAPESVSIVWFGISSLIQIGNAKVQTRLLICGTCNSITNIVADCIRWEARMAKIEEVASEINIWESDIPEIVFAILDFLWNARPHLDPSRIKRIGSTVKDLFTKDIEQKAGALIEKYEAVVKIVQSHFEDSILYESFKVAENLDQMKKAIREYANIGSELINAAQKQALLYELGQQQAKLTYSSSYKIHFTSLNDRLDKIIRDRNGRLPAIWLYKDTAYQDWKGDNSQAKLLCLRAPRGHGKSVVMTSVYREITGEIPEATLADIGTAGRQPALLYHFFYKRGEQDIQTARASLEAILHQLLGSKHLRETAQNLVATLDVLAPNFSSTLDSLCETTRKVAELIPVRVYLMIDALDECVDRREQRLCHHLRALTQNSGINIRVIISARDSFDVVSELVDSSNQSTDVAIGESTEANGVDELPDDIQLVDITREKNAIDLEEFLRHDVGEVLQRRISKTLSHIFDLELTRIVDTIHKKAKGDFTLARMIIGTLQQPSKETLDKKIQRLPAAIGEIYMQTIESLTPDEQELIVTTLKWVVWSVTSLTVIEISEHYRDIFKEESKLKEEESTKMNLYTTEVMKLIRKNPYEDPEVKDTAYHLENAGRDFFRLDRNTGLVNVDISIREWIQDDDPSANSNSATQESRGFDKYRDLKGNTVFKFTLTSSFVRYGDSLSELFSKKVAHMSIATDILRALNNASFQKEHMPWLPEWAKETVGQDFYYDEAREALGYDKSIESPAIADVETVQISRAQYTRYEIMHWQDHIRILQTWWTKVSQNDTWWNELLTQLSIFMRPENWYRWNIQRPDSNYYSELSPSDRLAARFVQEPIHVASEFGLHLMVDHLMNQAASQAESERELCPRRESDIKEFKAARVSAIFSTYHQDEDDGEEEDEEEEDEKEEEQKVETALVPEFTIKTAIENTSTAELIAFLSLGLPDLWDWAVDYQELIESMEPSLRVAWLASQLLRGKKFPPNEEVEAETQALSISEENNDDDESTSMASFAKAPEEKGSAILKTIRSIYEKFPAERGGTSLEQDVTDFLAKNDNDEVFVSESLQKLISSHSAPSLKYGEGSICDKPDPFGFLPIYIAARHSATVDTLIRHKANINAIQEARLSTKVIKNTALLSILLEITALDENSDVIEQTLLTSAKALISEVSWEWDVHATDDFQMTPLHYLFKNPTPKTAEKIHEALDICQIIVKLRRIDGGELISAEDHQSEMPLAGAIRGGFKQAVELLLKLGADINDQNNRGQNYFHVLAGGRSTGDNSDITMAQTFLSAGLNCTKPDKHGRSPLHLAIATSKWNLVEFFLQKYEETERQSTANEDHPALSRDKHGCSLLHIFAMGSRSYEENQLCTDLFKRVSSLLSKYADINKLILEPNSLGETPLHLAIRYRQHGIVGYILDISPENKCRNIYGYTALDAISEQVAEELVALSDGINDYGPRLAVSKRIFNMAFQKIPPSSLSHFETILFAIEGKGKELEELKLHDIIKAYNNLPGDEHGWALTDLFSVYERTHLASFCSQDSGSRSQNFARPSGNGRVRRGSKQRYYLENDDVAARDKTIQVRNPYLGNDVRIISDHPIPPSDKSFYFEISKIEHEEKVFFTVDGKIIPVFFTVPPRRYFPFLETGSDAEDLKFNFGNEPFIFKLASDTNWDWDGTFDNKDLSNTEVYWQPSDHIESEYGDDDEDEEGEGEGEDSDGERADEEESDEEGEEEGEDYEA</sequence>